<evidence type="ECO:0000259" key="3">
    <source>
        <dbReference type="PROSITE" id="PS50076"/>
    </source>
</evidence>
<keyword evidence="5" id="KW-1185">Reference proteome</keyword>
<dbReference type="Pfam" id="PF11875">
    <property type="entry name" value="DnaJ-like_C11_C"/>
    <property type="match status" value="1"/>
</dbReference>
<name>K3W6H1_GLOUD</name>
<protein>
    <recommendedName>
        <fullName evidence="3">J domain-containing protein</fullName>
    </recommendedName>
</protein>
<dbReference type="EMBL" id="GL376636">
    <property type="status" value="NOT_ANNOTATED_CDS"/>
    <property type="molecule type" value="Genomic_DNA"/>
</dbReference>
<evidence type="ECO:0000313" key="4">
    <source>
        <dbReference type="EnsemblProtists" id="PYU1_T000562"/>
    </source>
</evidence>
<dbReference type="PANTHER" id="PTHR44157:SF1">
    <property type="entry name" value="DNAJ HOMOLOG SUBFAMILY C MEMBER 11"/>
    <property type="match status" value="1"/>
</dbReference>
<proteinExistence type="predicted"/>
<dbReference type="InterPro" id="IPR001623">
    <property type="entry name" value="DnaJ_domain"/>
</dbReference>
<dbReference type="Gene3D" id="1.10.287.110">
    <property type="entry name" value="DnaJ domain"/>
    <property type="match status" value="1"/>
</dbReference>
<dbReference type="PRINTS" id="PR00625">
    <property type="entry name" value="JDOMAIN"/>
</dbReference>
<dbReference type="OMA" id="QLDKHTM"/>
<dbReference type="InterPro" id="IPR052243">
    <property type="entry name" value="Mito_inner_membrane_organizer"/>
</dbReference>
<dbReference type="SMART" id="SM00271">
    <property type="entry name" value="DnaJ"/>
    <property type="match status" value="1"/>
</dbReference>
<keyword evidence="1" id="KW-0143">Chaperone</keyword>
<dbReference type="STRING" id="431595.K3W6H1"/>
<accession>K3W6H1</accession>
<feature type="domain" description="J" evidence="3">
    <location>
        <begin position="26"/>
        <end position="97"/>
    </location>
</feature>
<dbReference type="InterPro" id="IPR036869">
    <property type="entry name" value="J_dom_sf"/>
</dbReference>
<dbReference type="AlphaFoldDB" id="K3W6H1"/>
<dbReference type="InParanoid" id="K3W6H1"/>
<dbReference type="GO" id="GO:0005739">
    <property type="term" value="C:mitochondrion"/>
    <property type="evidence" value="ECO:0007669"/>
    <property type="project" value="GOC"/>
</dbReference>
<evidence type="ECO:0000313" key="5">
    <source>
        <dbReference type="Proteomes" id="UP000019132"/>
    </source>
</evidence>
<dbReference type="EnsemblProtists" id="PYU1_T000562">
    <property type="protein sequence ID" value="PYU1_T000562"/>
    <property type="gene ID" value="PYU1_G000562"/>
</dbReference>
<dbReference type="VEuPathDB" id="FungiDB:PYU1_G000562"/>
<dbReference type="SUPFAM" id="SSF46565">
    <property type="entry name" value="Chaperone J-domain"/>
    <property type="match status" value="1"/>
</dbReference>
<dbReference type="eggNOG" id="KOG0718">
    <property type="taxonomic scope" value="Eukaryota"/>
</dbReference>
<reference evidence="5" key="1">
    <citation type="journal article" date="2010" name="Genome Biol.">
        <title>Genome sequence of the necrotrophic plant pathogen Pythium ultimum reveals original pathogenicity mechanisms and effector repertoire.</title>
        <authorList>
            <person name="Levesque C.A."/>
            <person name="Brouwer H."/>
            <person name="Cano L."/>
            <person name="Hamilton J.P."/>
            <person name="Holt C."/>
            <person name="Huitema E."/>
            <person name="Raffaele S."/>
            <person name="Robideau G.P."/>
            <person name="Thines M."/>
            <person name="Win J."/>
            <person name="Zerillo M.M."/>
            <person name="Beakes G.W."/>
            <person name="Boore J.L."/>
            <person name="Busam D."/>
            <person name="Dumas B."/>
            <person name="Ferriera S."/>
            <person name="Fuerstenberg S.I."/>
            <person name="Gachon C.M."/>
            <person name="Gaulin E."/>
            <person name="Govers F."/>
            <person name="Grenville-Briggs L."/>
            <person name="Horner N."/>
            <person name="Hostetler J."/>
            <person name="Jiang R.H."/>
            <person name="Johnson J."/>
            <person name="Krajaejun T."/>
            <person name="Lin H."/>
            <person name="Meijer H.J."/>
            <person name="Moore B."/>
            <person name="Morris P."/>
            <person name="Phuntmart V."/>
            <person name="Puiu D."/>
            <person name="Shetty J."/>
            <person name="Stajich J.E."/>
            <person name="Tripathy S."/>
            <person name="Wawra S."/>
            <person name="van West P."/>
            <person name="Whitty B.R."/>
            <person name="Coutinho P.M."/>
            <person name="Henrissat B."/>
            <person name="Martin F."/>
            <person name="Thomas P.D."/>
            <person name="Tyler B.M."/>
            <person name="De Vries R.P."/>
            <person name="Kamoun S."/>
            <person name="Yandell M."/>
            <person name="Tisserat N."/>
            <person name="Buell C.R."/>
        </authorList>
    </citation>
    <scope>NUCLEOTIDE SEQUENCE</scope>
    <source>
        <strain evidence="5">DAOM:BR144</strain>
    </source>
</reference>
<dbReference type="GO" id="GO:0042407">
    <property type="term" value="P:cristae formation"/>
    <property type="evidence" value="ECO:0007669"/>
    <property type="project" value="TreeGrafter"/>
</dbReference>
<dbReference type="CDD" id="cd06257">
    <property type="entry name" value="DnaJ"/>
    <property type="match status" value="1"/>
</dbReference>
<dbReference type="InterPro" id="IPR024586">
    <property type="entry name" value="DnaJ-like_C11_C"/>
</dbReference>
<reference evidence="4" key="3">
    <citation type="submission" date="2015-02" db="UniProtKB">
        <authorList>
            <consortium name="EnsemblProtists"/>
        </authorList>
    </citation>
    <scope>IDENTIFICATION</scope>
    <source>
        <strain evidence="4">DAOM BR144</strain>
    </source>
</reference>
<dbReference type="Proteomes" id="UP000019132">
    <property type="component" value="Unassembled WGS sequence"/>
</dbReference>
<dbReference type="PANTHER" id="PTHR44157">
    <property type="entry name" value="DNAJ HOMOLOG SUBFAMILY C MEMBER 11"/>
    <property type="match status" value="1"/>
</dbReference>
<dbReference type="Pfam" id="PF00226">
    <property type="entry name" value="DnaJ"/>
    <property type="match status" value="1"/>
</dbReference>
<evidence type="ECO:0000256" key="1">
    <source>
        <dbReference type="ARBA" id="ARBA00023186"/>
    </source>
</evidence>
<reference evidence="5" key="2">
    <citation type="submission" date="2010-04" db="EMBL/GenBank/DDBJ databases">
        <authorList>
            <person name="Buell R."/>
            <person name="Hamilton J."/>
            <person name="Hostetler J."/>
        </authorList>
    </citation>
    <scope>NUCLEOTIDE SEQUENCE [LARGE SCALE GENOMIC DNA]</scope>
    <source>
        <strain evidence="5">DAOM:BR144</strain>
    </source>
</reference>
<dbReference type="PROSITE" id="PS50076">
    <property type="entry name" value="DNAJ_2"/>
    <property type="match status" value="1"/>
</dbReference>
<evidence type="ECO:0000256" key="2">
    <source>
        <dbReference type="SAM" id="MobiDB-lite"/>
    </source>
</evidence>
<organism evidence="4 5">
    <name type="scientific">Globisporangium ultimum (strain ATCC 200006 / CBS 805.95 / DAOM BR144)</name>
    <name type="common">Pythium ultimum</name>
    <dbReference type="NCBI Taxonomy" id="431595"/>
    <lineage>
        <taxon>Eukaryota</taxon>
        <taxon>Sar</taxon>
        <taxon>Stramenopiles</taxon>
        <taxon>Oomycota</taxon>
        <taxon>Peronosporomycetes</taxon>
        <taxon>Pythiales</taxon>
        <taxon>Pythiaceae</taxon>
        <taxon>Globisporangium</taxon>
    </lineage>
</organism>
<sequence>MADDSHGDGGAGGAGEDPFWRQFERDYYALLGVSRDATSDEIRSRYLALSREFHPDRRRKQQDEALIALANTQYPILDRAYKVLCDPVKRRVYNLYGERGVQALEQDAALHNVVGAYLKSPEEVRNIALSMQRHVEDVIRRMNTQALEGQFSSFSEMSMNVDASDFVANPIRGLRSMFHRGGRYVERTEMTIHQRTMFPLTRNLNLTLGGYMYDKHGLGMGSFTTQLAYTSFDPSTPSFTVSSELGWTPKLHCQISQPVSPHTVFMLIPELDDNGLDISFGANQLLTPQLHGAMMWSTRDGLSASLSNDAGNYQATAAVAVNKGGPNLSLQFRRALAAATSVKLSLRGSLFGGASREISRRTRVALGVLLAKTGVTLRVGFTRGSVRFVMPIFLSPFSAQTAFSTFCAATSPFLVSAVVTQLLKPAQEKKRRRELEHRREIRVQYLTTARQCAIAQQKLMMQCAQKKMEKEKQKADKKGLVILVARYGKNPTSPDPRERQGDTADSDVLYSGGGAESDSEDEARRGEGADGDQEAAAELLEQKWVDVTVPLQFFVKDSSLSLHGTSKAGLLGFYNPCIDHDQSVQDTQDLSFAADKPKLYVRYAYDGKVFEATFEDDQVVDLPSRYAQVMGSAGSVF</sequence>
<dbReference type="HOGENOM" id="CLU_019611_2_0_1"/>
<feature type="region of interest" description="Disordered" evidence="2">
    <location>
        <begin position="488"/>
        <end position="533"/>
    </location>
</feature>